<dbReference type="PANTHER" id="PTHR14212">
    <property type="entry name" value="U4/U6-ASSOCIATED RNA SPLICING FACTOR-RELATED"/>
    <property type="match status" value="1"/>
</dbReference>
<accession>A0A9D4CSF8</accession>
<feature type="compositionally biased region" description="Basic and acidic residues" evidence="10">
    <location>
        <begin position="559"/>
        <end position="575"/>
    </location>
</feature>
<sequence>MASWSPIPGMGSHLLMRVMLFVKKTSRMLLVYSVIRVGDWTTWSRGEKTRGEMSKGEKRPGGEKTVHLPSVNDSVSTICFEMSLSDKEWDDLKLLLDKAVSKFLGFSEPSLVTAALKCIDNGYDEKKTADKLQTFLDEKQAPMFAEKLFDVWGDYRSSSKSYKSKRKKDDYDEGRDDTRKKTKFTEEPSENEGPSPGQLTEEKIKEMMQNAQKMIQERKAQIMGTSKPAPPPTQAQKYMEDAKDKAQRANELQAQIQARLASMAGMPGLPAPMKGMPPVKVPEVKLPPEVHRAQPMSQPTPLILDSEGRTIDAKTGQAVTLTHYAPTLKANIRAKRREQFKGLIDAPPEEISASKYFDPRVSIEQPQRQKRGFRFHEQGKFEQLAQRLRTKAQLDRLQSEISQAAKKTGIASAAKLATLAPKKELAAGEIPEIEWWDSYIVRTVNSYTDVGLGEELRARLEGITHLVEHPIQMKPPAEPEKEPIMPVFLTAAERKKLRRQNRQEAQKEIQEKIRLGLAPPLEPKVRMANLMRVLGSEAVQDPTKVEAHVRAQMAKRQKAHEEANAARKLTKEQRREKKINKIKEDTSLGVHVSVYRVNDLSNPAKKFKVETNANQLYMTGVVVLFKDCNIVVVEGGPKQQRKFRRLMLTRIKWAEDKQKKKKEDDEVEEGPATSNKCVLVWEGTTQQRAFGEMKFKVCPTEAFAREQFRKHNVESYWDLSFSGAVLETAGEEL</sequence>
<keyword evidence="3" id="KW-0597">Phosphoprotein</keyword>
<dbReference type="InterPro" id="IPR002483">
    <property type="entry name" value="PWI_dom"/>
</dbReference>
<evidence type="ECO:0000259" key="11">
    <source>
        <dbReference type="SMART" id="SM00311"/>
    </source>
</evidence>
<evidence type="ECO:0000313" key="13">
    <source>
        <dbReference type="Proteomes" id="UP000828390"/>
    </source>
</evidence>
<dbReference type="CDD" id="cd24162">
    <property type="entry name" value="Prp3_C"/>
    <property type="match status" value="1"/>
</dbReference>
<dbReference type="PANTHER" id="PTHR14212:SF0">
    <property type="entry name" value="U4_U6 SMALL NUCLEAR RIBONUCLEOPROTEIN PRP3"/>
    <property type="match status" value="1"/>
</dbReference>
<evidence type="ECO:0000256" key="5">
    <source>
        <dbReference type="ARBA" id="ARBA00023187"/>
    </source>
</evidence>
<dbReference type="GO" id="GO:0046540">
    <property type="term" value="C:U4/U6 x U5 tri-snRNP complex"/>
    <property type="evidence" value="ECO:0007669"/>
    <property type="project" value="InterPro"/>
</dbReference>
<protein>
    <recommendedName>
        <fullName evidence="2">U4/U6 small nuclear ribonucleoprotein Prp3</fullName>
    </recommendedName>
    <alternativeName>
        <fullName evidence="7">Pre-mRNA-splicing factor 3</fullName>
    </alternativeName>
</protein>
<dbReference type="Pfam" id="PF01480">
    <property type="entry name" value="PWI"/>
    <property type="match status" value="1"/>
</dbReference>
<evidence type="ECO:0000256" key="6">
    <source>
        <dbReference type="ARBA" id="ARBA00023242"/>
    </source>
</evidence>
<evidence type="ECO:0000256" key="9">
    <source>
        <dbReference type="SAM" id="Coils"/>
    </source>
</evidence>
<dbReference type="Pfam" id="PF08572">
    <property type="entry name" value="PRP3"/>
    <property type="match status" value="1"/>
</dbReference>
<dbReference type="GO" id="GO:0000398">
    <property type="term" value="P:mRNA splicing, via spliceosome"/>
    <property type="evidence" value="ECO:0007669"/>
    <property type="project" value="InterPro"/>
</dbReference>
<comment type="function">
    <text evidence="8">Plays a role in pre-mRNA splicing as component of the U4/U6-U5 tri-snRNP complex that is involved in spliceosome assembly, and as component of the precatalytic spliceosome (spliceosome B complex).</text>
</comment>
<evidence type="ECO:0000256" key="2">
    <source>
        <dbReference type="ARBA" id="ARBA00016514"/>
    </source>
</evidence>
<evidence type="ECO:0000256" key="3">
    <source>
        <dbReference type="ARBA" id="ARBA00022553"/>
    </source>
</evidence>
<evidence type="ECO:0000256" key="8">
    <source>
        <dbReference type="ARBA" id="ARBA00035603"/>
    </source>
</evidence>
<dbReference type="Gene3D" id="1.20.1390.10">
    <property type="entry name" value="PWI domain"/>
    <property type="match status" value="1"/>
</dbReference>
<keyword evidence="9" id="KW-0175">Coiled coil</keyword>
<dbReference type="InterPro" id="IPR010541">
    <property type="entry name" value="Prp3_C"/>
</dbReference>
<proteinExistence type="predicted"/>
<dbReference type="InterPro" id="IPR013881">
    <property type="entry name" value="Pre-mRNA_splic_Prp3_dom"/>
</dbReference>
<reference evidence="12" key="1">
    <citation type="journal article" date="2019" name="bioRxiv">
        <title>The Genome of the Zebra Mussel, Dreissena polymorpha: A Resource for Invasive Species Research.</title>
        <authorList>
            <person name="McCartney M.A."/>
            <person name="Auch B."/>
            <person name="Kono T."/>
            <person name="Mallez S."/>
            <person name="Zhang Y."/>
            <person name="Obille A."/>
            <person name="Becker A."/>
            <person name="Abrahante J.E."/>
            <person name="Garbe J."/>
            <person name="Badalamenti J.P."/>
            <person name="Herman A."/>
            <person name="Mangelson H."/>
            <person name="Liachko I."/>
            <person name="Sullivan S."/>
            <person name="Sone E.D."/>
            <person name="Koren S."/>
            <person name="Silverstein K.A.T."/>
            <person name="Beckman K.B."/>
            <person name="Gohl D.M."/>
        </authorList>
    </citation>
    <scope>NUCLEOTIDE SEQUENCE</scope>
    <source>
        <strain evidence="12">Duluth1</strain>
        <tissue evidence="12">Whole animal</tissue>
    </source>
</reference>
<feature type="domain" description="PWI" evidence="11">
    <location>
        <begin position="84"/>
        <end position="158"/>
    </location>
</feature>
<evidence type="ECO:0000256" key="4">
    <source>
        <dbReference type="ARBA" id="ARBA00022664"/>
    </source>
</evidence>
<feature type="coiled-coil region" evidence="9">
    <location>
        <begin position="201"/>
        <end position="259"/>
    </location>
</feature>
<dbReference type="Proteomes" id="UP000828390">
    <property type="component" value="Unassembled WGS sequence"/>
</dbReference>
<keyword evidence="4" id="KW-0507">mRNA processing</keyword>
<dbReference type="AlphaFoldDB" id="A0A9D4CSF8"/>
<feature type="region of interest" description="Disordered" evidence="10">
    <location>
        <begin position="556"/>
        <end position="575"/>
    </location>
</feature>
<comment type="subcellular location">
    <subcellularLocation>
        <location evidence="1">Nucleus</location>
    </subcellularLocation>
</comment>
<reference evidence="12" key="2">
    <citation type="submission" date="2020-11" db="EMBL/GenBank/DDBJ databases">
        <authorList>
            <person name="McCartney M.A."/>
            <person name="Auch B."/>
            <person name="Kono T."/>
            <person name="Mallez S."/>
            <person name="Becker A."/>
            <person name="Gohl D.M."/>
            <person name="Silverstein K.A.T."/>
            <person name="Koren S."/>
            <person name="Bechman K.B."/>
            <person name="Herman A."/>
            <person name="Abrahante J.E."/>
            <person name="Garbe J."/>
        </authorList>
    </citation>
    <scope>NUCLEOTIDE SEQUENCE</scope>
    <source>
        <strain evidence="12">Duluth1</strain>
        <tissue evidence="12">Whole animal</tissue>
    </source>
</reference>
<evidence type="ECO:0000256" key="7">
    <source>
        <dbReference type="ARBA" id="ARBA00032955"/>
    </source>
</evidence>
<keyword evidence="13" id="KW-1185">Reference proteome</keyword>
<dbReference type="Pfam" id="PF06544">
    <property type="entry name" value="Prp3_C"/>
    <property type="match status" value="1"/>
</dbReference>
<keyword evidence="5" id="KW-0508">mRNA splicing</keyword>
<feature type="region of interest" description="Disordered" evidence="10">
    <location>
        <begin position="163"/>
        <end position="201"/>
    </location>
</feature>
<keyword evidence="6" id="KW-0539">Nucleus</keyword>
<evidence type="ECO:0000313" key="12">
    <source>
        <dbReference type="EMBL" id="KAH3730051.1"/>
    </source>
</evidence>
<evidence type="ECO:0000256" key="10">
    <source>
        <dbReference type="SAM" id="MobiDB-lite"/>
    </source>
</evidence>
<dbReference type="SMART" id="SM00311">
    <property type="entry name" value="PWI"/>
    <property type="match status" value="1"/>
</dbReference>
<feature type="compositionally biased region" description="Basic and acidic residues" evidence="10">
    <location>
        <begin position="176"/>
        <end position="186"/>
    </location>
</feature>
<dbReference type="EMBL" id="JAIWYP010000012">
    <property type="protein sequence ID" value="KAH3730051.1"/>
    <property type="molecule type" value="Genomic_DNA"/>
</dbReference>
<dbReference type="InterPro" id="IPR027104">
    <property type="entry name" value="Prp3"/>
</dbReference>
<gene>
    <name evidence="12" type="ORF">DPMN_056029</name>
</gene>
<comment type="caution">
    <text evidence="12">The sequence shown here is derived from an EMBL/GenBank/DDBJ whole genome shotgun (WGS) entry which is preliminary data.</text>
</comment>
<organism evidence="12 13">
    <name type="scientific">Dreissena polymorpha</name>
    <name type="common">Zebra mussel</name>
    <name type="synonym">Mytilus polymorpha</name>
    <dbReference type="NCBI Taxonomy" id="45954"/>
    <lineage>
        <taxon>Eukaryota</taxon>
        <taxon>Metazoa</taxon>
        <taxon>Spiralia</taxon>
        <taxon>Lophotrochozoa</taxon>
        <taxon>Mollusca</taxon>
        <taxon>Bivalvia</taxon>
        <taxon>Autobranchia</taxon>
        <taxon>Heteroconchia</taxon>
        <taxon>Euheterodonta</taxon>
        <taxon>Imparidentia</taxon>
        <taxon>Neoheterodontei</taxon>
        <taxon>Myida</taxon>
        <taxon>Dreissenoidea</taxon>
        <taxon>Dreissenidae</taxon>
        <taxon>Dreissena</taxon>
    </lineage>
</organism>
<evidence type="ECO:0000256" key="1">
    <source>
        <dbReference type="ARBA" id="ARBA00004123"/>
    </source>
</evidence>
<name>A0A9D4CSF8_DREPO</name>